<accession>A0ABN2V9D0</accession>
<dbReference type="Proteomes" id="UP001500751">
    <property type="component" value="Unassembled WGS sequence"/>
</dbReference>
<gene>
    <name evidence="2" type="ORF">GCM10009839_76710</name>
</gene>
<feature type="compositionally biased region" description="Low complexity" evidence="1">
    <location>
        <begin position="352"/>
        <end position="375"/>
    </location>
</feature>
<feature type="region of interest" description="Disordered" evidence="1">
    <location>
        <begin position="165"/>
        <end position="187"/>
    </location>
</feature>
<dbReference type="EMBL" id="BAAAQN010000064">
    <property type="protein sequence ID" value="GAA2056293.1"/>
    <property type="molecule type" value="Genomic_DNA"/>
</dbReference>
<protein>
    <recommendedName>
        <fullName evidence="4">Cell division initiation protein</fullName>
    </recommendedName>
</protein>
<keyword evidence="3" id="KW-1185">Reference proteome</keyword>
<feature type="compositionally biased region" description="Basic and acidic residues" evidence="1">
    <location>
        <begin position="387"/>
        <end position="396"/>
    </location>
</feature>
<dbReference type="CDD" id="cd06503">
    <property type="entry name" value="ATP-synt_Fo_b"/>
    <property type="match status" value="1"/>
</dbReference>
<organism evidence="2 3">
    <name type="scientific">Catenulispora yoronensis</name>
    <dbReference type="NCBI Taxonomy" id="450799"/>
    <lineage>
        <taxon>Bacteria</taxon>
        <taxon>Bacillati</taxon>
        <taxon>Actinomycetota</taxon>
        <taxon>Actinomycetes</taxon>
        <taxon>Catenulisporales</taxon>
        <taxon>Catenulisporaceae</taxon>
        <taxon>Catenulispora</taxon>
    </lineage>
</organism>
<name>A0ABN2V9D0_9ACTN</name>
<feature type="compositionally biased region" description="Low complexity" evidence="1">
    <location>
        <begin position="324"/>
        <end position="337"/>
    </location>
</feature>
<proteinExistence type="predicted"/>
<evidence type="ECO:0008006" key="4">
    <source>
        <dbReference type="Google" id="ProtNLM"/>
    </source>
</evidence>
<reference evidence="2 3" key="1">
    <citation type="journal article" date="2019" name="Int. J. Syst. Evol. Microbiol.">
        <title>The Global Catalogue of Microorganisms (GCM) 10K type strain sequencing project: providing services to taxonomists for standard genome sequencing and annotation.</title>
        <authorList>
            <consortium name="The Broad Institute Genomics Platform"/>
            <consortium name="The Broad Institute Genome Sequencing Center for Infectious Disease"/>
            <person name="Wu L."/>
            <person name="Ma J."/>
        </authorList>
    </citation>
    <scope>NUCLEOTIDE SEQUENCE [LARGE SCALE GENOMIC DNA]</scope>
    <source>
        <strain evidence="2 3">JCM 16014</strain>
    </source>
</reference>
<evidence type="ECO:0000313" key="3">
    <source>
        <dbReference type="Proteomes" id="UP001500751"/>
    </source>
</evidence>
<dbReference type="RefSeq" id="WP_344670628.1">
    <property type="nucleotide sequence ID" value="NZ_BAAAQN010000064.1"/>
</dbReference>
<evidence type="ECO:0000313" key="2">
    <source>
        <dbReference type="EMBL" id="GAA2056293.1"/>
    </source>
</evidence>
<feature type="region of interest" description="Disordered" evidence="1">
    <location>
        <begin position="324"/>
        <end position="396"/>
    </location>
</feature>
<feature type="compositionally biased region" description="Basic and acidic residues" evidence="1">
    <location>
        <begin position="167"/>
        <end position="180"/>
    </location>
</feature>
<evidence type="ECO:0000256" key="1">
    <source>
        <dbReference type="SAM" id="MobiDB-lite"/>
    </source>
</evidence>
<sequence length="396" mass="44479">MATSDRLEQMVGDLVQIVENAKAVPMSASCVINRAEVMEILHELAEGLAEELAESRRLVAEREEVIAQARRDAAEHIEAARRERGSMLSGTEMGREAERIRGAALEEAQRIREEADNYVDDKLANFEVVLTKTLQAVGRGRAKMIGRDPMSELGEHVAEQDAAEAATRPEYEYDERDDHVPSGSYQREPAARVEYHTGEYAAYADEGYEQQPNGYQAQPSFQEAPSYQDAVVYQEVSGYQEVPAYQQAAYAQPEDAYNPGQYGLPEPELSHEFAQADMSGVFQRPDFSQDYPPQEYQQPAPVAVGYGYEDPNGYNYADPAAVPYPVQPYGQQQYGQPEYHTGEYPSYQQEDPYAQQAQHPSHQAHPGQQPAQPEATGFFDTGMIDVRQFRDDPYQR</sequence>
<comment type="caution">
    <text evidence="2">The sequence shown here is derived from an EMBL/GenBank/DDBJ whole genome shotgun (WGS) entry which is preliminary data.</text>
</comment>